<evidence type="ECO:0000313" key="2">
    <source>
        <dbReference type="Proteomes" id="UP001429357"/>
    </source>
</evidence>
<gene>
    <name evidence="1" type="ORF">BAU18_002345</name>
</gene>
<organism evidence="1 2">
    <name type="scientific">Enterococcus diestrammenae</name>
    <dbReference type="NCBI Taxonomy" id="1155073"/>
    <lineage>
        <taxon>Bacteria</taxon>
        <taxon>Bacillati</taxon>
        <taxon>Bacillota</taxon>
        <taxon>Bacilli</taxon>
        <taxon>Lactobacillales</taxon>
        <taxon>Enterococcaceae</taxon>
        <taxon>Enterococcus</taxon>
    </lineage>
</organism>
<reference evidence="1 2" key="2">
    <citation type="submission" date="2024-02" db="EMBL/GenBank/DDBJ databases">
        <title>The Genome Sequence of Enterococcus diestrammenae JM9A.</title>
        <authorList>
            <person name="Earl A."/>
            <person name="Manson A."/>
            <person name="Gilmore M."/>
            <person name="Sanders J."/>
            <person name="Shea T."/>
            <person name="Howe W."/>
            <person name="Livny J."/>
            <person name="Cuomo C."/>
            <person name="Neafsey D."/>
            <person name="Birren B."/>
        </authorList>
    </citation>
    <scope>NUCLEOTIDE SEQUENCE [LARGE SCALE GENOMIC DNA]</scope>
    <source>
        <strain evidence="1 2">JM9A</strain>
    </source>
</reference>
<reference evidence="2" key="1">
    <citation type="submission" date="2016-06" db="EMBL/GenBank/DDBJ databases">
        <title>Four novel species of enterococci isolated from chicken manure.</title>
        <authorList>
            <person name="Van Tyne D."/>
        </authorList>
    </citation>
    <scope>NUCLEOTIDE SEQUENCE [LARGE SCALE GENOMIC DNA]</scope>
    <source>
        <strain evidence="2">JM9A</strain>
    </source>
</reference>
<dbReference type="RefSeq" id="WP_237583949.1">
    <property type="nucleotide sequence ID" value="NZ_MAEI02000001.1"/>
</dbReference>
<dbReference type="EMBL" id="MAEI02000001">
    <property type="protein sequence ID" value="MEO1782730.1"/>
    <property type="molecule type" value="Genomic_DNA"/>
</dbReference>
<accession>A0ABV0F3U4</accession>
<name>A0ABV0F3U4_9ENTE</name>
<sequence length="119" mass="13596">MAKKEALIKAEIAKLKALMEEVPRSSVKVVEGLIERIAFMNVTLSELESDMNKNGTIEFFKNGSQEFYKESATAKTYNTMVNRYTAAVKELLRLVTEYDKNLEDVQSLAEFNSFLSERE</sequence>
<dbReference type="Proteomes" id="UP001429357">
    <property type="component" value="Unassembled WGS sequence"/>
</dbReference>
<keyword evidence="2" id="KW-1185">Reference proteome</keyword>
<evidence type="ECO:0000313" key="1">
    <source>
        <dbReference type="EMBL" id="MEO1782730.1"/>
    </source>
</evidence>
<proteinExistence type="predicted"/>
<protein>
    <submittedName>
        <fullName evidence="1">Uncharacterized protein</fullName>
    </submittedName>
</protein>
<comment type="caution">
    <text evidence="1">The sequence shown here is derived from an EMBL/GenBank/DDBJ whole genome shotgun (WGS) entry which is preliminary data.</text>
</comment>